<proteinExistence type="inferred from homology"/>
<gene>
    <name evidence="5" type="ORF">CBER1_07834</name>
</gene>
<evidence type="ECO:0000313" key="6">
    <source>
        <dbReference type="Proteomes" id="UP000237631"/>
    </source>
</evidence>
<dbReference type="InterPro" id="IPR020843">
    <property type="entry name" value="ER"/>
</dbReference>
<dbReference type="PANTHER" id="PTHR45348:SF2">
    <property type="entry name" value="ZINC-TYPE ALCOHOL DEHYDROGENASE-LIKE PROTEIN C2E1P3.01"/>
    <property type="match status" value="1"/>
</dbReference>
<evidence type="ECO:0000256" key="1">
    <source>
        <dbReference type="ARBA" id="ARBA00008072"/>
    </source>
</evidence>
<dbReference type="InterPro" id="IPR013154">
    <property type="entry name" value="ADH-like_N"/>
</dbReference>
<dbReference type="InterPro" id="IPR011032">
    <property type="entry name" value="GroES-like_sf"/>
</dbReference>
<dbReference type="InterPro" id="IPR036291">
    <property type="entry name" value="NAD(P)-bd_dom_sf"/>
</dbReference>
<dbReference type="SMART" id="SM00829">
    <property type="entry name" value="PKS_ER"/>
    <property type="match status" value="1"/>
</dbReference>
<dbReference type="STRING" id="357750.A0A2S6BU62"/>
<evidence type="ECO:0000259" key="4">
    <source>
        <dbReference type="SMART" id="SM00829"/>
    </source>
</evidence>
<evidence type="ECO:0000256" key="2">
    <source>
        <dbReference type="ARBA" id="ARBA00011245"/>
    </source>
</evidence>
<dbReference type="SUPFAM" id="SSF50129">
    <property type="entry name" value="GroES-like"/>
    <property type="match status" value="1"/>
</dbReference>
<dbReference type="Proteomes" id="UP000237631">
    <property type="component" value="Unassembled WGS sequence"/>
</dbReference>
<keyword evidence="3" id="KW-0560">Oxidoreductase</keyword>
<comment type="subunit">
    <text evidence="2">Monomer.</text>
</comment>
<evidence type="ECO:0000313" key="5">
    <source>
        <dbReference type="EMBL" id="PPJ51020.1"/>
    </source>
</evidence>
<sequence length="350" mass="36795">MPDNKAARIPAPKARLEVNPAPYPTPGPKDIIIKTSHVAINPLEYKIQDTNPPGGGKEIPYPTILGADLSGTVVEIGSQVSTRRVGDRVIANANGAQTGQPARGGFQLYVQLDESNTTLLPENVPLKAGSVLPLACDTAAAGLFVPEQLGLHTNALGGEATTSTAPGPGSVLLIWGGSSSVGCCAIQMAKAAGYEVYTTASKRNHDLVRSIGASRVFDHTQPDVESEIIAALEGKVVIGAYDAIVDQEKSFLPCARILSKTTGPKKIAAVLNPPTVELPEGVLAQRLSIPALRSGPVYKIVHDWMEKALANGSLQPKPDPEIVGEGLEYIQDGIDRMRKGVSATKLVIKL</sequence>
<dbReference type="InterPro" id="IPR047122">
    <property type="entry name" value="Trans-enoyl_RdTase-like"/>
</dbReference>
<accession>A0A2S6BU62</accession>
<dbReference type="CDD" id="cd08249">
    <property type="entry name" value="enoyl_reductase_like"/>
    <property type="match status" value="1"/>
</dbReference>
<dbReference type="InterPro" id="IPR013149">
    <property type="entry name" value="ADH-like_C"/>
</dbReference>
<evidence type="ECO:0000256" key="3">
    <source>
        <dbReference type="ARBA" id="ARBA00023002"/>
    </source>
</evidence>
<keyword evidence="6" id="KW-1185">Reference proteome</keyword>
<dbReference type="AlphaFoldDB" id="A0A2S6BU62"/>
<dbReference type="OrthoDB" id="48317at2759"/>
<comment type="similarity">
    <text evidence="1">Belongs to the zinc-containing alcohol dehydrogenase family.</text>
</comment>
<dbReference type="Pfam" id="PF08240">
    <property type="entry name" value="ADH_N"/>
    <property type="match status" value="1"/>
</dbReference>
<dbReference type="PANTHER" id="PTHR45348">
    <property type="entry name" value="HYPOTHETICAL OXIDOREDUCTASE (EUROFUNG)"/>
    <property type="match status" value="1"/>
</dbReference>
<name>A0A2S6BU62_9PEZI</name>
<dbReference type="Pfam" id="PF00107">
    <property type="entry name" value="ADH_zinc_N"/>
    <property type="match status" value="1"/>
</dbReference>
<comment type="caution">
    <text evidence="5">The sequence shown here is derived from an EMBL/GenBank/DDBJ whole genome shotgun (WGS) entry which is preliminary data.</text>
</comment>
<feature type="domain" description="Enoyl reductase (ER)" evidence="4">
    <location>
        <begin position="13"/>
        <end position="348"/>
    </location>
</feature>
<protein>
    <recommendedName>
        <fullName evidence="4">Enoyl reductase (ER) domain-containing protein</fullName>
    </recommendedName>
</protein>
<dbReference type="GO" id="GO:0016651">
    <property type="term" value="F:oxidoreductase activity, acting on NAD(P)H"/>
    <property type="evidence" value="ECO:0007669"/>
    <property type="project" value="InterPro"/>
</dbReference>
<organism evidence="5 6">
    <name type="scientific">Cercospora berteroae</name>
    <dbReference type="NCBI Taxonomy" id="357750"/>
    <lineage>
        <taxon>Eukaryota</taxon>
        <taxon>Fungi</taxon>
        <taxon>Dikarya</taxon>
        <taxon>Ascomycota</taxon>
        <taxon>Pezizomycotina</taxon>
        <taxon>Dothideomycetes</taxon>
        <taxon>Dothideomycetidae</taxon>
        <taxon>Mycosphaerellales</taxon>
        <taxon>Mycosphaerellaceae</taxon>
        <taxon>Cercospora</taxon>
    </lineage>
</organism>
<dbReference type="SUPFAM" id="SSF51735">
    <property type="entry name" value="NAD(P)-binding Rossmann-fold domains"/>
    <property type="match status" value="1"/>
</dbReference>
<reference evidence="6" key="1">
    <citation type="journal article" date="2017" name="bioRxiv">
        <title>Conservation of a gene cluster reveals novel cercosporin biosynthetic mechanisms and extends production to the genus Colletotrichum.</title>
        <authorList>
            <person name="de Jonge R."/>
            <person name="Ebert M.K."/>
            <person name="Huitt-Roehl C.R."/>
            <person name="Pal P."/>
            <person name="Suttle J.C."/>
            <person name="Spanner R.E."/>
            <person name="Neubauer J.D."/>
            <person name="Jurick W.M.II."/>
            <person name="Stott K.A."/>
            <person name="Secor G.A."/>
            <person name="Thomma B.P.H.J."/>
            <person name="Van de Peer Y."/>
            <person name="Townsend C.A."/>
            <person name="Bolton M.D."/>
        </authorList>
    </citation>
    <scope>NUCLEOTIDE SEQUENCE [LARGE SCALE GENOMIC DNA]</scope>
    <source>
        <strain evidence="6">CBS538.71</strain>
    </source>
</reference>
<dbReference type="Gene3D" id="3.90.180.10">
    <property type="entry name" value="Medium-chain alcohol dehydrogenases, catalytic domain"/>
    <property type="match status" value="1"/>
</dbReference>
<dbReference type="EMBL" id="PNEN01001769">
    <property type="protein sequence ID" value="PPJ51020.1"/>
    <property type="molecule type" value="Genomic_DNA"/>
</dbReference>
<dbReference type="Gene3D" id="3.40.50.720">
    <property type="entry name" value="NAD(P)-binding Rossmann-like Domain"/>
    <property type="match status" value="1"/>
</dbReference>